<name>A0A8H5HMY1_9AGAR</name>
<evidence type="ECO:0000313" key="2">
    <source>
        <dbReference type="Proteomes" id="UP000518752"/>
    </source>
</evidence>
<sequence length="351" mass="39363">MLTVYTPRNKPYTVNPWRFLLQTYLRNALCPAPTSAGVHLRDREKEGNWRCFNLEEALNPSKDNIDDTPDIFITEDDKPHMSIPCYGVNTVNPGQVDFLSRVNDHNQFMLLIMKFILGPIMECCRMINNIPRNAPMAHSLQFIAKRGPDDPLLVDYDVLRIPSTSSESGPLNIICVPPWKLDYEDFRAFTLPSVVPEHQQKMNPLYRPTSAEATANANDLWRIVSSACSSVPSGPCFVVTNYMFWCFGRFEGHLFGTGNENAGKGKGKAKAVDLDMRGWTTAVVSPPIELEMSVPNAVRLPMLTSPMGLGCTVPECLLFWIQMARGVAPWMEYVDRSPSEAENGMDDDSGH</sequence>
<accession>A0A8H5HMY1</accession>
<protein>
    <submittedName>
        <fullName evidence="1">Uncharacterized protein</fullName>
    </submittedName>
</protein>
<gene>
    <name evidence="1" type="ORF">D9757_005826</name>
</gene>
<organism evidence="1 2">
    <name type="scientific">Collybiopsis confluens</name>
    <dbReference type="NCBI Taxonomy" id="2823264"/>
    <lineage>
        <taxon>Eukaryota</taxon>
        <taxon>Fungi</taxon>
        <taxon>Dikarya</taxon>
        <taxon>Basidiomycota</taxon>
        <taxon>Agaricomycotina</taxon>
        <taxon>Agaricomycetes</taxon>
        <taxon>Agaricomycetidae</taxon>
        <taxon>Agaricales</taxon>
        <taxon>Marasmiineae</taxon>
        <taxon>Omphalotaceae</taxon>
        <taxon>Collybiopsis</taxon>
    </lineage>
</organism>
<dbReference type="EMBL" id="JAACJN010000035">
    <property type="protein sequence ID" value="KAF5386431.1"/>
    <property type="molecule type" value="Genomic_DNA"/>
</dbReference>
<dbReference type="AlphaFoldDB" id="A0A8H5HMY1"/>
<proteinExistence type="predicted"/>
<keyword evidence="2" id="KW-1185">Reference proteome</keyword>
<dbReference type="OrthoDB" id="2997350at2759"/>
<reference evidence="1 2" key="1">
    <citation type="journal article" date="2020" name="ISME J.">
        <title>Uncovering the hidden diversity of litter-decomposition mechanisms in mushroom-forming fungi.</title>
        <authorList>
            <person name="Floudas D."/>
            <person name="Bentzer J."/>
            <person name="Ahren D."/>
            <person name="Johansson T."/>
            <person name="Persson P."/>
            <person name="Tunlid A."/>
        </authorList>
    </citation>
    <scope>NUCLEOTIDE SEQUENCE [LARGE SCALE GENOMIC DNA]</scope>
    <source>
        <strain evidence="1 2">CBS 406.79</strain>
    </source>
</reference>
<comment type="caution">
    <text evidence="1">The sequence shown here is derived from an EMBL/GenBank/DDBJ whole genome shotgun (WGS) entry which is preliminary data.</text>
</comment>
<evidence type="ECO:0000313" key="1">
    <source>
        <dbReference type="EMBL" id="KAF5386431.1"/>
    </source>
</evidence>
<dbReference type="Proteomes" id="UP000518752">
    <property type="component" value="Unassembled WGS sequence"/>
</dbReference>